<evidence type="ECO:0000256" key="1">
    <source>
        <dbReference type="SAM" id="SignalP"/>
    </source>
</evidence>
<feature type="signal peptide" evidence="1">
    <location>
        <begin position="1"/>
        <end position="21"/>
    </location>
</feature>
<comment type="caution">
    <text evidence="2">The sequence shown here is derived from an EMBL/GenBank/DDBJ whole genome shotgun (WGS) entry which is preliminary data.</text>
</comment>
<sequence>MKIKLTLILFVLLFAGAKSFAQQVRLNAYGVYAFEDNVDSYYDANNYYNGKINGSFMWGAGAEYMALPHTGVELLYMRQDTKAPLTYYYRGAQFANFDLANNFIMIGANQYFRKPGGIVEGFAGASVGADVISIKNPNTNYSDTPTKFAFGLKAGANFWISPVVGIKLQAQLLSAVQSVGGAAYFGTGGAGVGVGTASSMLQFGLGGGLVFNLNAK</sequence>
<reference evidence="2" key="2">
    <citation type="submission" date="2020-10" db="EMBL/GenBank/DDBJ databases">
        <title>Mucilaginibacter sp. nov., isolated from soil.</title>
        <authorList>
            <person name="Jeon C.O."/>
        </authorList>
    </citation>
    <scope>NUCLEOTIDE SEQUENCE</scope>
    <source>
        <strain evidence="2">R11</strain>
    </source>
</reference>
<proteinExistence type="predicted"/>
<dbReference type="AlphaFoldDB" id="A0A966DSZ2"/>
<keyword evidence="3" id="KW-1185">Reference proteome</keyword>
<dbReference type="RefSeq" id="WP_166586661.1">
    <property type="nucleotide sequence ID" value="NZ_WWEO01000043.1"/>
</dbReference>
<feature type="chain" id="PRO_5037514972" description="Outer membrane protein beta-barrel domain-containing protein" evidence="1">
    <location>
        <begin position="22"/>
        <end position="216"/>
    </location>
</feature>
<dbReference type="EMBL" id="WWEO01000043">
    <property type="protein sequence ID" value="NCD70703.1"/>
    <property type="molecule type" value="Genomic_DNA"/>
</dbReference>
<dbReference type="InterPro" id="IPR011250">
    <property type="entry name" value="OMP/PagP_B-barrel"/>
</dbReference>
<keyword evidence="1" id="KW-0732">Signal</keyword>
<organism evidence="2 3">
    <name type="scientific">Mucilaginibacter agri</name>
    <dbReference type="NCBI Taxonomy" id="2695265"/>
    <lineage>
        <taxon>Bacteria</taxon>
        <taxon>Pseudomonadati</taxon>
        <taxon>Bacteroidota</taxon>
        <taxon>Sphingobacteriia</taxon>
        <taxon>Sphingobacteriales</taxon>
        <taxon>Sphingobacteriaceae</taxon>
        <taxon>Mucilaginibacter</taxon>
    </lineage>
</organism>
<evidence type="ECO:0000313" key="3">
    <source>
        <dbReference type="Proteomes" id="UP000638732"/>
    </source>
</evidence>
<gene>
    <name evidence="2" type="ORF">GSY63_15145</name>
</gene>
<protein>
    <recommendedName>
        <fullName evidence="4">Outer membrane protein beta-barrel domain-containing protein</fullName>
    </recommendedName>
</protein>
<name>A0A966DSZ2_9SPHI</name>
<dbReference type="SUPFAM" id="SSF56925">
    <property type="entry name" value="OMPA-like"/>
    <property type="match status" value="1"/>
</dbReference>
<dbReference type="Gene3D" id="2.40.160.20">
    <property type="match status" value="1"/>
</dbReference>
<evidence type="ECO:0000313" key="2">
    <source>
        <dbReference type="EMBL" id="NCD70703.1"/>
    </source>
</evidence>
<reference evidence="2" key="1">
    <citation type="submission" date="2020-01" db="EMBL/GenBank/DDBJ databases">
        <authorList>
            <person name="Seo Y.L."/>
        </authorList>
    </citation>
    <scope>NUCLEOTIDE SEQUENCE</scope>
    <source>
        <strain evidence="2">R11</strain>
    </source>
</reference>
<evidence type="ECO:0008006" key="4">
    <source>
        <dbReference type="Google" id="ProtNLM"/>
    </source>
</evidence>
<dbReference type="Proteomes" id="UP000638732">
    <property type="component" value="Unassembled WGS sequence"/>
</dbReference>
<accession>A0A966DSZ2</accession>